<dbReference type="PANTHER" id="PTHR37198">
    <property type="entry name" value="NUCLEOLIN"/>
    <property type="match status" value="1"/>
</dbReference>
<keyword evidence="1" id="KW-1133">Transmembrane helix</keyword>
<dbReference type="PANTHER" id="PTHR37198:SF1">
    <property type="entry name" value="NUCLEOLIN"/>
    <property type="match status" value="1"/>
</dbReference>
<evidence type="ECO:0000313" key="3">
    <source>
        <dbReference type="Proteomes" id="UP001372338"/>
    </source>
</evidence>
<dbReference type="EMBL" id="JAYWIO010000004">
    <property type="protein sequence ID" value="KAK7269084.1"/>
    <property type="molecule type" value="Genomic_DNA"/>
</dbReference>
<keyword evidence="3" id="KW-1185">Reference proteome</keyword>
<sequence>MEKQEAEDEEWNSNNFTLGKKILVAGFIASSAPIVVPPLVVASAIGLAVSMPYAFLYATHACTQNLMSKLLPTTPTTHINNNTIYDDDIVKHKEQQGNDTEYFKTPFEVAIVAFEECDDKEIGQEELQRETKGLLEKIRDEGRGGEEYKVDNVNINDSQNSLNEAEASQSQVIKIRDEDEYRVDNINDSQNHMAEAEASEFLDGKSFQHETSKAESDGDLLRMEECNVLAAEVTNEKIDMHMIVEQEPKPLLDGSIIIEERKFDNDVPDFANQESQLHEYNEIMDSSDADARGIADESKFDEKIVDLEVYSYSIDLHEESSNNVMIDRHTDHMEVLVSTAENKFKPSECSSGEDIMCSSHQIVFNDEESIWKQIQVIRKIIGCEGATQATCVDELKALYIFTGVEPPTFLKENSCDPAEINEKLHFLMSIVGIKSCTA</sequence>
<proteinExistence type="predicted"/>
<organism evidence="2 3">
    <name type="scientific">Crotalaria pallida</name>
    <name type="common">Smooth rattlebox</name>
    <name type="synonym">Crotalaria striata</name>
    <dbReference type="NCBI Taxonomy" id="3830"/>
    <lineage>
        <taxon>Eukaryota</taxon>
        <taxon>Viridiplantae</taxon>
        <taxon>Streptophyta</taxon>
        <taxon>Embryophyta</taxon>
        <taxon>Tracheophyta</taxon>
        <taxon>Spermatophyta</taxon>
        <taxon>Magnoliopsida</taxon>
        <taxon>eudicotyledons</taxon>
        <taxon>Gunneridae</taxon>
        <taxon>Pentapetalae</taxon>
        <taxon>rosids</taxon>
        <taxon>fabids</taxon>
        <taxon>Fabales</taxon>
        <taxon>Fabaceae</taxon>
        <taxon>Papilionoideae</taxon>
        <taxon>50 kb inversion clade</taxon>
        <taxon>genistoids sensu lato</taxon>
        <taxon>core genistoids</taxon>
        <taxon>Crotalarieae</taxon>
        <taxon>Crotalaria</taxon>
    </lineage>
</organism>
<evidence type="ECO:0000313" key="2">
    <source>
        <dbReference type="EMBL" id="KAK7269084.1"/>
    </source>
</evidence>
<protein>
    <submittedName>
        <fullName evidence="2">Uncharacterized protein</fullName>
    </submittedName>
</protein>
<dbReference type="AlphaFoldDB" id="A0AAN9F3R4"/>
<comment type="caution">
    <text evidence="2">The sequence shown here is derived from an EMBL/GenBank/DDBJ whole genome shotgun (WGS) entry which is preliminary data.</text>
</comment>
<accession>A0AAN9F3R4</accession>
<keyword evidence="1" id="KW-0812">Transmembrane</keyword>
<reference evidence="2 3" key="1">
    <citation type="submission" date="2024-01" db="EMBL/GenBank/DDBJ databases">
        <title>The genomes of 5 underutilized Papilionoideae crops provide insights into root nodulation and disease resistanc.</title>
        <authorList>
            <person name="Yuan L."/>
        </authorList>
    </citation>
    <scope>NUCLEOTIDE SEQUENCE [LARGE SCALE GENOMIC DNA]</scope>
    <source>
        <strain evidence="2">ZHUSHIDOU_FW_LH</strain>
        <tissue evidence="2">Leaf</tissue>
    </source>
</reference>
<keyword evidence="1" id="KW-0472">Membrane</keyword>
<dbReference type="Proteomes" id="UP001372338">
    <property type="component" value="Unassembled WGS sequence"/>
</dbReference>
<feature type="transmembrane region" description="Helical" evidence="1">
    <location>
        <begin position="22"/>
        <end position="55"/>
    </location>
</feature>
<name>A0AAN9F3R4_CROPI</name>
<gene>
    <name evidence="2" type="ORF">RIF29_21800</name>
</gene>
<evidence type="ECO:0000256" key="1">
    <source>
        <dbReference type="SAM" id="Phobius"/>
    </source>
</evidence>